<dbReference type="Proteomes" id="UP000265000">
    <property type="component" value="Unplaced"/>
</dbReference>
<evidence type="ECO:0000256" key="1">
    <source>
        <dbReference type="ARBA" id="ARBA00022670"/>
    </source>
</evidence>
<organism evidence="5 6">
    <name type="scientific">Fundulus heteroclitus</name>
    <name type="common">Killifish</name>
    <name type="synonym">Mummichog</name>
    <dbReference type="NCBI Taxonomy" id="8078"/>
    <lineage>
        <taxon>Eukaryota</taxon>
        <taxon>Metazoa</taxon>
        <taxon>Chordata</taxon>
        <taxon>Craniata</taxon>
        <taxon>Vertebrata</taxon>
        <taxon>Euteleostomi</taxon>
        <taxon>Actinopterygii</taxon>
        <taxon>Neopterygii</taxon>
        <taxon>Teleostei</taxon>
        <taxon>Neoteleostei</taxon>
        <taxon>Acanthomorphata</taxon>
        <taxon>Ovalentaria</taxon>
        <taxon>Atherinomorphae</taxon>
        <taxon>Cyprinodontiformes</taxon>
        <taxon>Fundulidae</taxon>
        <taxon>Fundulus</taxon>
    </lineage>
</organism>
<accession>A0A3Q2QLD2</accession>
<dbReference type="GO" id="GO:2000780">
    <property type="term" value="P:negative regulation of double-strand break repair"/>
    <property type="evidence" value="ECO:0007669"/>
    <property type="project" value="TreeGrafter"/>
</dbReference>
<keyword evidence="2" id="KW-0833">Ubl conjugation pathway</keyword>
<dbReference type="InterPro" id="IPR038765">
    <property type="entry name" value="Papain-like_cys_pep_sf"/>
</dbReference>
<dbReference type="AlphaFoldDB" id="A0A3Q2QLD2"/>
<keyword evidence="1" id="KW-0645">Protease</keyword>
<dbReference type="Pfam" id="PF10275">
    <property type="entry name" value="Peptidase_C65"/>
    <property type="match status" value="2"/>
</dbReference>
<keyword evidence="6" id="KW-1185">Reference proteome</keyword>
<evidence type="ECO:0000256" key="2">
    <source>
        <dbReference type="ARBA" id="ARBA00022786"/>
    </source>
</evidence>
<name>A0A3Q2QLD2_FUNHE</name>
<evidence type="ECO:0000256" key="3">
    <source>
        <dbReference type="ARBA" id="ARBA00022807"/>
    </source>
</evidence>
<dbReference type="Ensembl" id="ENSFHET00000016229.1">
    <property type="protein sequence ID" value="ENSFHEP00000027477.1"/>
    <property type="gene ID" value="ENSFHEG00000010977.1"/>
</dbReference>
<reference evidence="5" key="1">
    <citation type="submission" date="2025-08" db="UniProtKB">
        <authorList>
            <consortium name="Ensembl"/>
        </authorList>
    </citation>
    <scope>IDENTIFICATION</scope>
</reference>
<dbReference type="InterPro" id="IPR003323">
    <property type="entry name" value="OTU_dom"/>
</dbReference>
<proteinExistence type="predicted"/>
<protein>
    <submittedName>
        <fullName evidence="5">OTU deubiquitinase, ubiquitin aldehyde binding 2</fullName>
    </submittedName>
</protein>
<dbReference type="GO" id="GO:0004843">
    <property type="term" value="F:cysteine-type deubiquitinase activity"/>
    <property type="evidence" value="ECO:0007669"/>
    <property type="project" value="TreeGrafter"/>
</dbReference>
<dbReference type="Gene3D" id="1.20.1300.20">
    <property type="entry name" value="Peptidase C65 Otubain, subdomain 2"/>
    <property type="match status" value="1"/>
</dbReference>
<dbReference type="PANTHER" id="PTHR12931">
    <property type="entry name" value="UBIQUITIN THIOLESTERASE PROTEIN OTUB"/>
    <property type="match status" value="1"/>
</dbReference>
<dbReference type="InterPro" id="IPR042467">
    <property type="entry name" value="Peptidase_C65_otubain_sub2"/>
</dbReference>
<reference evidence="5" key="2">
    <citation type="submission" date="2025-09" db="UniProtKB">
        <authorList>
            <consortium name="Ensembl"/>
        </authorList>
    </citation>
    <scope>IDENTIFICATION</scope>
</reference>
<keyword evidence="3" id="KW-0788">Thiol protease</keyword>
<evidence type="ECO:0000313" key="6">
    <source>
        <dbReference type="Proteomes" id="UP000265000"/>
    </source>
</evidence>
<dbReference type="GeneTree" id="ENSGT00390000006979"/>
<dbReference type="GO" id="GO:0043130">
    <property type="term" value="F:ubiquitin binding"/>
    <property type="evidence" value="ECO:0007669"/>
    <property type="project" value="TreeGrafter"/>
</dbReference>
<dbReference type="GO" id="GO:0005634">
    <property type="term" value="C:nucleus"/>
    <property type="evidence" value="ECO:0007669"/>
    <property type="project" value="TreeGrafter"/>
</dbReference>
<dbReference type="PROSITE" id="PS50802">
    <property type="entry name" value="OTU"/>
    <property type="match status" value="1"/>
</dbReference>
<dbReference type="GO" id="GO:0006508">
    <property type="term" value="P:proteolysis"/>
    <property type="evidence" value="ECO:0007669"/>
    <property type="project" value="UniProtKB-KW"/>
</dbReference>
<dbReference type="SUPFAM" id="SSF54001">
    <property type="entry name" value="Cysteine proteinases"/>
    <property type="match status" value="2"/>
</dbReference>
<evidence type="ECO:0000313" key="5">
    <source>
        <dbReference type="Ensembl" id="ENSFHEP00000027477.1"/>
    </source>
</evidence>
<feature type="domain" description="OTU" evidence="4">
    <location>
        <begin position="35"/>
        <end position="249"/>
    </location>
</feature>
<dbReference type="PANTHER" id="PTHR12931:SF32">
    <property type="entry name" value="UBIQUITIN THIOESTERASE"/>
    <property type="match status" value="1"/>
</dbReference>
<evidence type="ECO:0000259" key="4">
    <source>
        <dbReference type="PROSITE" id="PS50802"/>
    </source>
</evidence>
<dbReference type="GO" id="GO:0071108">
    <property type="term" value="P:protein K48-linked deubiquitination"/>
    <property type="evidence" value="ECO:0007669"/>
    <property type="project" value="TreeGrafter"/>
</dbReference>
<keyword evidence="3" id="KW-0378">Hydrolase</keyword>
<sequence>MEVCSLVSCADDISSLLPQETPPSPKYKDLGLQFSAVRKVRGDGNCFYRAVCFAHLESALHSPRAMQRFKDQIIQSEEVLVSAGFDEASFSHHQSTVLQVVNQCMAAEQEDTLLRLFNQQLISDSVVQFLRLLTSAHLQTHADFFCNFVEAPDLKAYCRQVGNKPVALTLEVNEEELMMSGSFQEVELMAMECDHVDILALSQALDVGIHIVSMEGDEQQLVHHVIPEGADPAVRLLYQTSHYDILYRRTQP</sequence>
<dbReference type="InterPro" id="IPR019400">
    <property type="entry name" value="Peptidase_C65_otubain"/>
</dbReference>